<dbReference type="SUPFAM" id="SSF51735">
    <property type="entry name" value="NAD(P)-binding Rossmann-fold domains"/>
    <property type="match status" value="1"/>
</dbReference>
<feature type="domain" description="Enoyl reductase (ER)" evidence="3">
    <location>
        <begin position="10"/>
        <end position="334"/>
    </location>
</feature>
<comment type="similarity">
    <text evidence="1 2">Belongs to the zinc-containing alcohol dehydrogenase family. Quinone oxidoreductase subfamily.</text>
</comment>
<dbReference type="InterPro" id="IPR020843">
    <property type="entry name" value="ER"/>
</dbReference>
<dbReference type="SUPFAM" id="SSF50129">
    <property type="entry name" value="GroES-like"/>
    <property type="match status" value="1"/>
</dbReference>
<keyword evidence="5" id="KW-1185">Reference proteome</keyword>
<dbReference type="InterPro" id="IPR052585">
    <property type="entry name" value="Lipid_raft_assoc_Zn_ADH"/>
</dbReference>
<evidence type="ECO:0000256" key="2">
    <source>
        <dbReference type="RuleBase" id="RU364000"/>
    </source>
</evidence>
<organism evidence="4 5">
    <name type="scientific">Furfurilactobacillus curtus</name>
    <dbReference type="NCBI Taxonomy" id="1746200"/>
    <lineage>
        <taxon>Bacteria</taxon>
        <taxon>Bacillati</taxon>
        <taxon>Bacillota</taxon>
        <taxon>Bacilli</taxon>
        <taxon>Lactobacillales</taxon>
        <taxon>Lactobacillaceae</taxon>
        <taxon>Furfurilactobacillus</taxon>
    </lineage>
</organism>
<dbReference type="NCBIfam" id="TIGR02817">
    <property type="entry name" value="adh_fam_1"/>
    <property type="match status" value="1"/>
</dbReference>
<dbReference type="PANTHER" id="PTHR43482:SF1">
    <property type="entry name" value="PROTEIN AST1-RELATED"/>
    <property type="match status" value="1"/>
</dbReference>
<proteinExistence type="inferred from homology"/>
<dbReference type="Gene3D" id="3.40.50.720">
    <property type="entry name" value="NAD(P)-binding Rossmann-like Domain"/>
    <property type="match status" value="1"/>
</dbReference>
<dbReference type="EMBL" id="BQXO01000001">
    <property type="protein sequence ID" value="GKT05122.1"/>
    <property type="molecule type" value="Genomic_DNA"/>
</dbReference>
<name>A0ABQ5JQ76_9LACO</name>
<evidence type="ECO:0000313" key="4">
    <source>
        <dbReference type="EMBL" id="GKT05122.1"/>
    </source>
</evidence>
<evidence type="ECO:0000313" key="5">
    <source>
        <dbReference type="Proteomes" id="UP001628078"/>
    </source>
</evidence>
<dbReference type="SMART" id="SM00829">
    <property type="entry name" value="PKS_ER"/>
    <property type="match status" value="1"/>
</dbReference>
<dbReference type="Proteomes" id="UP001628078">
    <property type="component" value="Unassembled WGS sequence"/>
</dbReference>
<gene>
    <name evidence="4" type="ORF">JCM31185_04110</name>
</gene>
<dbReference type="Pfam" id="PF08240">
    <property type="entry name" value="ADH_N"/>
    <property type="match status" value="1"/>
</dbReference>
<comment type="caution">
    <text evidence="4">The sequence shown here is derived from an EMBL/GenBank/DDBJ whole genome shotgun (WGS) entry which is preliminary data.</text>
</comment>
<dbReference type="Pfam" id="PF00107">
    <property type="entry name" value="ADH_zinc_N"/>
    <property type="match status" value="1"/>
</dbReference>
<dbReference type="InterPro" id="IPR011032">
    <property type="entry name" value="GroES-like_sf"/>
</dbReference>
<dbReference type="Gene3D" id="3.90.180.10">
    <property type="entry name" value="Medium-chain alcohol dehydrogenases, catalytic domain"/>
    <property type="match status" value="1"/>
</dbReference>
<dbReference type="InterPro" id="IPR013154">
    <property type="entry name" value="ADH-like_N"/>
</dbReference>
<sequence length="350" mass="37278">MKIIESFATSTIGDAKAMVDATKSVGEIGANDVLVQVKAVSVNPVDTKLRQGLTDETAPKILGYDATGIVLQAGANVTNVAVNDRVYYAGTKSRDGANAEQQVVDARLVAQAPTTLTDAQAAALPLTSLTAAEVLFEKIGFTAKANANQDQKLLIINGAGGVGSMAIQLAAWAGVQVTATASRAETIDWVKHLGATQVFNHREPLQPQAQAAGIEFFDAILILFNTDAYFETAAQLIKPFGHIASIVGNQRPLALGQIKNKAASFDWEYMFAKSDYQVDLASQGRWLEKIANLMDEHVLKTTLTKAITTGINAQNLRAAHQLVEANQMVGKIVVTGPFNGETGLNKDEEN</sequence>
<dbReference type="CDD" id="cd08252">
    <property type="entry name" value="AL_MDR"/>
    <property type="match status" value="1"/>
</dbReference>
<dbReference type="InterPro" id="IPR014182">
    <property type="entry name" value="ADH_Zn_typ-1"/>
</dbReference>
<dbReference type="PANTHER" id="PTHR43482">
    <property type="entry name" value="PROTEIN AST1-RELATED"/>
    <property type="match status" value="1"/>
</dbReference>
<evidence type="ECO:0000256" key="1">
    <source>
        <dbReference type="ARBA" id="ARBA00010371"/>
    </source>
</evidence>
<evidence type="ECO:0000259" key="3">
    <source>
        <dbReference type="SMART" id="SM00829"/>
    </source>
</evidence>
<keyword evidence="2" id="KW-0560">Oxidoreductase</keyword>
<keyword evidence="2" id="KW-0862">Zinc</keyword>
<dbReference type="RefSeq" id="WP_407882380.1">
    <property type="nucleotide sequence ID" value="NZ_BQXO01000001.1"/>
</dbReference>
<reference evidence="4 5" key="1">
    <citation type="submission" date="2022-03" db="EMBL/GenBank/DDBJ databases">
        <title>Draft genome sequence of Furfurilactobacillus curtus JCM 31185.</title>
        <authorList>
            <person name="Suzuki S."/>
            <person name="Endo A."/>
            <person name="Kajikawa A."/>
        </authorList>
    </citation>
    <scope>NUCLEOTIDE SEQUENCE [LARGE SCALE GENOMIC DNA]</scope>
    <source>
        <strain evidence="4 5">JCM 31185</strain>
    </source>
</reference>
<accession>A0ABQ5JQ76</accession>
<keyword evidence="2" id="KW-0479">Metal-binding</keyword>
<dbReference type="InterPro" id="IPR013149">
    <property type="entry name" value="ADH-like_C"/>
</dbReference>
<protein>
    <recommendedName>
        <fullName evidence="2">Zinc-type alcohol dehydrogenase-like protein</fullName>
    </recommendedName>
</protein>
<dbReference type="InterPro" id="IPR036291">
    <property type="entry name" value="NAD(P)-bd_dom_sf"/>
</dbReference>